<sequence>MEVLSSCVGEVTVRRWRQQVKVASNKCEAVTQHDTQLIADLHFSYALKRHTETEEDNKVKALRDKMTTTLSNITCVLREMKMVTSENEPNYPYLTQEIATLPVTETLKKELTEAVQACRDFSRCLPMEEEEVVACMRADLRKKYNSLHVGLLGGGGDLTTTDDLLGVLQLQLPPLSLHPLQPLATQVENLFLFPQPDPYALL</sequence>
<evidence type="ECO:0000313" key="2">
    <source>
        <dbReference type="Proteomes" id="UP001286313"/>
    </source>
</evidence>
<organism evidence="1 2">
    <name type="scientific">Petrolisthes cinctipes</name>
    <name type="common">Flat porcelain crab</name>
    <dbReference type="NCBI Taxonomy" id="88211"/>
    <lineage>
        <taxon>Eukaryota</taxon>
        <taxon>Metazoa</taxon>
        <taxon>Ecdysozoa</taxon>
        <taxon>Arthropoda</taxon>
        <taxon>Crustacea</taxon>
        <taxon>Multicrustacea</taxon>
        <taxon>Malacostraca</taxon>
        <taxon>Eumalacostraca</taxon>
        <taxon>Eucarida</taxon>
        <taxon>Decapoda</taxon>
        <taxon>Pleocyemata</taxon>
        <taxon>Anomura</taxon>
        <taxon>Galatheoidea</taxon>
        <taxon>Porcellanidae</taxon>
        <taxon>Petrolisthes</taxon>
    </lineage>
</organism>
<reference evidence="1" key="1">
    <citation type="submission" date="2023-10" db="EMBL/GenBank/DDBJ databases">
        <title>Genome assemblies of two species of porcelain crab, Petrolisthes cinctipes and Petrolisthes manimaculis (Anomura: Porcellanidae).</title>
        <authorList>
            <person name="Angst P."/>
        </authorList>
    </citation>
    <scope>NUCLEOTIDE SEQUENCE</scope>
    <source>
        <strain evidence="1">PB745_01</strain>
        <tissue evidence="1">Gill</tissue>
    </source>
</reference>
<dbReference type="EMBL" id="JAWQEG010001669">
    <property type="protein sequence ID" value="KAK3877502.1"/>
    <property type="molecule type" value="Genomic_DNA"/>
</dbReference>
<protein>
    <submittedName>
        <fullName evidence="1">Uncharacterized protein</fullName>
    </submittedName>
</protein>
<keyword evidence="2" id="KW-1185">Reference proteome</keyword>
<comment type="caution">
    <text evidence="1">The sequence shown here is derived from an EMBL/GenBank/DDBJ whole genome shotgun (WGS) entry which is preliminary data.</text>
</comment>
<dbReference type="Proteomes" id="UP001286313">
    <property type="component" value="Unassembled WGS sequence"/>
</dbReference>
<gene>
    <name evidence="1" type="ORF">Pcinc_017789</name>
</gene>
<accession>A0AAE1FQR2</accession>
<dbReference type="AlphaFoldDB" id="A0AAE1FQR2"/>
<evidence type="ECO:0000313" key="1">
    <source>
        <dbReference type="EMBL" id="KAK3877502.1"/>
    </source>
</evidence>
<proteinExistence type="predicted"/>
<name>A0AAE1FQR2_PETCI</name>